<dbReference type="RefSeq" id="WP_124924989.1">
    <property type="nucleotide sequence ID" value="NZ_BMOH01000003.1"/>
</dbReference>
<protein>
    <recommendedName>
        <fullName evidence="1">Nucleotide modification associated domain-containing protein</fullName>
    </recommendedName>
</protein>
<name>A0A3P1STP0_9GAMM</name>
<feature type="domain" description="Nucleotide modification associated" evidence="1">
    <location>
        <begin position="2"/>
        <end position="263"/>
    </location>
</feature>
<comment type="caution">
    <text evidence="2">The sequence shown here is derived from an EMBL/GenBank/DDBJ whole genome shotgun (WGS) entry which is preliminary data.</text>
</comment>
<evidence type="ECO:0000313" key="2">
    <source>
        <dbReference type="EMBL" id="RRD00408.1"/>
    </source>
</evidence>
<sequence>MKLILSRKGFDSSAGGCPSPILPDGRLLSLPIPDTASSVRYSDLQYPGVNSGRLVSQLSRGRVKGSTGAHIDPDLDRNYLSRASGWRPLLGQTGSAQGHLRKQEITTGDLFLFFGLFRDAEIHNRRWRFVPGSRPRHIIWGWMSIGKILNVDSSDLSASLWLNYHPHLQGGSDANNTLYLSAESLMLPGIYDLPASGVFTEYHSELQLTHPDSPNPSAWRLPEWFYPETRTPLSYHAKPERWSRDERYCRLQSAARGQEFVLDVDQYPELTDWCANLLRLS</sequence>
<evidence type="ECO:0000259" key="1">
    <source>
        <dbReference type="Pfam" id="PF18754"/>
    </source>
</evidence>
<accession>A0A3P1STP0</accession>
<reference evidence="2 3" key="1">
    <citation type="submission" date="2018-11" db="EMBL/GenBank/DDBJ databases">
        <title>The draft genome sequence of Amphritea balenae JAMM 1525T.</title>
        <authorList>
            <person name="Fang Z."/>
            <person name="Zhang Y."/>
            <person name="Han X."/>
        </authorList>
    </citation>
    <scope>NUCLEOTIDE SEQUENCE [LARGE SCALE GENOMIC DNA]</scope>
    <source>
        <strain evidence="2 3">JAMM 1525</strain>
    </source>
</reference>
<proteinExistence type="predicted"/>
<dbReference type="Proteomes" id="UP000267535">
    <property type="component" value="Unassembled WGS sequence"/>
</dbReference>
<dbReference type="EMBL" id="RQXV01000002">
    <property type="protein sequence ID" value="RRD00408.1"/>
    <property type="molecule type" value="Genomic_DNA"/>
</dbReference>
<dbReference type="Pfam" id="PF18754">
    <property type="entry name" value="Nmad3"/>
    <property type="match status" value="1"/>
</dbReference>
<organism evidence="2 3">
    <name type="scientific">Amphritea balenae</name>
    <dbReference type="NCBI Taxonomy" id="452629"/>
    <lineage>
        <taxon>Bacteria</taxon>
        <taxon>Pseudomonadati</taxon>
        <taxon>Pseudomonadota</taxon>
        <taxon>Gammaproteobacteria</taxon>
        <taxon>Oceanospirillales</taxon>
        <taxon>Oceanospirillaceae</taxon>
        <taxon>Amphritea</taxon>
    </lineage>
</organism>
<evidence type="ECO:0000313" key="3">
    <source>
        <dbReference type="Proteomes" id="UP000267535"/>
    </source>
</evidence>
<keyword evidence="3" id="KW-1185">Reference proteome</keyword>
<dbReference type="InterPro" id="IPR041135">
    <property type="entry name" value="Nmad3"/>
</dbReference>
<dbReference type="AlphaFoldDB" id="A0A3P1STP0"/>
<gene>
    <name evidence="2" type="ORF">EHS89_04765</name>
</gene>
<dbReference type="OrthoDB" id="9772090at2"/>